<dbReference type="PANTHER" id="PTHR38887">
    <property type="entry name" value="CHROMOSOME 21, WHOLE GENOME SHOTGUN SEQUENCE"/>
    <property type="match status" value="1"/>
</dbReference>
<gene>
    <name evidence="2" type="ORF">JMJ35_010417</name>
</gene>
<evidence type="ECO:0000256" key="1">
    <source>
        <dbReference type="SAM" id="MobiDB-lite"/>
    </source>
</evidence>
<dbReference type="EMBL" id="JAFEKC020000024">
    <property type="protein sequence ID" value="KAK0507379.1"/>
    <property type="molecule type" value="Genomic_DNA"/>
</dbReference>
<evidence type="ECO:0000313" key="3">
    <source>
        <dbReference type="Proteomes" id="UP001166286"/>
    </source>
</evidence>
<name>A0AA39QT16_9LECA</name>
<dbReference type="InterPro" id="IPR053221">
    <property type="entry name" value="Burnettramic_acid_biosynth"/>
</dbReference>
<accession>A0AA39QT16</accession>
<evidence type="ECO:0000313" key="2">
    <source>
        <dbReference type="EMBL" id="KAK0507379.1"/>
    </source>
</evidence>
<comment type="caution">
    <text evidence="2">The sequence shown here is derived from an EMBL/GenBank/DDBJ whole genome shotgun (WGS) entry which is preliminary data.</text>
</comment>
<feature type="compositionally biased region" description="Basic and acidic residues" evidence="1">
    <location>
        <begin position="403"/>
        <end position="430"/>
    </location>
</feature>
<protein>
    <submittedName>
        <fullName evidence="2">Uncharacterized protein</fullName>
    </submittedName>
</protein>
<dbReference type="AlphaFoldDB" id="A0AA39QT16"/>
<dbReference type="PANTHER" id="PTHR38887:SF1">
    <property type="entry name" value="RAS MODIFICATION PROTEIN ERF4"/>
    <property type="match status" value="1"/>
</dbReference>
<organism evidence="2 3">
    <name type="scientific">Cladonia borealis</name>
    <dbReference type="NCBI Taxonomy" id="184061"/>
    <lineage>
        <taxon>Eukaryota</taxon>
        <taxon>Fungi</taxon>
        <taxon>Dikarya</taxon>
        <taxon>Ascomycota</taxon>
        <taxon>Pezizomycotina</taxon>
        <taxon>Lecanoromycetes</taxon>
        <taxon>OSLEUM clade</taxon>
        <taxon>Lecanoromycetidae</taxon>
        <taxon>Lecanorales</taxon>
        <taxon>Lecanorineae</taxon>
        <taxon>Cladoniaceae</taxon>
        <taxon>Cladonia</taxon>
    </lineage>
</organism>
<feature type="compositionally biased region" description="Basic residues" evidence="1">
    <location>
        <begin position="431"/>
        <end position="442"/>
    </location>
</feature>
<proteinExistence type="predicted"/>
<sequence>MDMKLSIRRGAPFVSRAKGPNKFAPAIPEKSERRNLNVGLPADFPTEYEAVRVRSQSTEPLVASRQPLPAGIRPLTAVEEAPPSYNSTVEYDGTKPGRETPVHADDVLLNGEEPPSYDSAEENDEADWDLDEAAEEQIREDLSWTRADVSTGDVPYPAAEKMAHIDSIVQSFLDKHPSSSGPKNTAELDCPVIIPQRRPGNRKRGFVHAYAPALADCGIDETMFSDFLKDLYRASQASRTLYAVDAGVVIAGLVPEMTVAMTAGMVRAATRTAIEVQTRKRTNAFLGQMNERFFQPKGLFCMIMTNKPQREAPAEPLDISQSIAKFTVPADTKMKRQLRDLRTSNGIICGEVEVPAAAPLVFPELDAAADAKGPDGTKQNALKKSSKAINDYLEKRSEKIDTKRTVKTQRKEAKSAQKDLEKACKDERKGRTVKKTKPRQKGVKRMLKQDVLYLMVVNMPREEELEAAKLALTSEEKAG</sequence>
<reference evidence="2" key="1">
    <citation type="submission" date="2023-03" db="EMBL/GenBank/DDBJ databases">
        <title>Complete genome of Cladonia borealis.</title>
        <authorList>
            <person name="Park H."/>
        </authorList>
    </citation>
    <scope>NUCLEOTIDE SEQUENCE</scope>
    <source>
        <strain evidence="2">ANT050790</strain>
    </source>
</reference>
<feature type="region of interest" description="Disordered" evidence="1">
    <location>
        <begin position="80"/>
        <end position="102"/>
    </location>
</feature>
<feature type="region of interest" description="Disordered" evidence="1">
    <location>
        <begin position="403"/>
        <end position="442"/>
    </location>
</feature>
<feature type="compositionally biased region" description="Basic and acidic residues" evidence="1">
    <location>
        <begin position="92"/>
        <end position="102"/>
    </location>
</feature>
<keyword evidence="3" id="KW-1185">Reference proteome</keyword>
<dbReference type="Proteomes" id="UP001166286">
    <property type="component" value="Unassembled WGS sequence"/>
</dbReference>